<sequence length="1074" mass="120649">METPENTVEKDLTIEITVVRGNKLQGTKKADSFQSFLQVEVDGAQLGESEKKQFNPANCCVDYNFTCNYQCPSGKALSDFTHKPIIGLCYLTVTEVLPEEKKAELKTVVMGQAVVDMLQLLKGQCSFSSTVPLNSAISFPVKESSQPTLDVCVRVLEPVLSEAQVSASNLLKVTVETAYSIPESWLQLLDPPCTYTVALEVPLSEEKDQVLVFCDGQLKEGGQREEHGRQKKRPHQALLVPGNHFLPGAYFKTEAIELEDGELTGLEDKEFRNEAEITKYRVSWDTQMCCFLDAGGNTRLRQRITECRLWPVEITRLLAPVGKAAENKQLAVENSEIPFHGVAFVDMGRLLHPGVSRIRGAYSIHPFSEAELLNKAKRSFSVLKGHIKAAAHQAKTCASSVSDSHKGKPRRTLNGGSKDSKELAKKNRTSAADSDSLADSLTEIEHHGNTEGNMYVEARTYIIIEIALEKPLVPKTSPAELARRVKALMPPRPPLPVGPSRAEKAVLDFHRQVGNVVSHVSDQYEELLGAGYKPSENCSREQMKVQLMGALNVSGRYFAFKEQMKHSVVRIVRDKMQPTESFSDPKELKAFISKLYVYLVDEMHVALNKIYSDGIDKESLDLIQLSSSQLRHFAREAQLTGDYQQAAQFYQELVVRHPREPSHKIEWGSLYMLTGDYMKAKECFHDAVSIQQAHQPSLMMCGILAAMFEHYEEAQTFLEHAINIHPPSVVAWTLLGLLHESQNESILAEWAFLEARKQLKADKEQRQTQKEGGNKNSEKIKNMEQHQEKEETAPAVCPSLTDNQDPEFVKQDSEMHKDTLTQSVSSPSVATKIFSSTIYIETAQFLLQHNALQMADYALAQELLCSYGGRSVTYLLLQSQLQLLKADYSNAAASLKEALSHTEQDADVWALNGHCHYLREAFHDAQESYERSLNLPHQPSDSHLVLLRLGSIYLRQEKFMQAKVAYLQACEQSPSCLTWMGLGIACYRLDELCVAEEALTEANHLNNQNPEVWAYLALICFRSGKQEEAEHFYKYAVRFNLKKPSLLRELDELKDQLHFSHLVSCFGTTSEAEL</sequence>
<accession>A0A6G1P8S1</accession>
<dbReference type="GO" id="GO:0060271">
    <property type="term" value="P:cilium assembly"/>
    <property type="evidence" value="ECO:0007669"/>
    <property type="project" value="TreeGrafter"/>
</dbReference>
<protein>
    <submittedName>
        <fullName evidence="4">Cilia-and flagella-associated protein 70</fullName>
    </submittedName>
</protein>
<dbReference type="InterPro" id="IPR019734">
    <property type="entry name" value="TPR_rpt"/>
</dbReference>
<evidence type="ECO:0000313" key="5">
    <source>
        <dbReference type="Proteomes" id="UP000503349"/>
    </source>
</evidence>
<keyword evidence="2" id="KW-0802">TPR repeat</keyword>
<dbReference type="GO" id="GO:0031514">
    <property type="term" value="C:motile cilium"/>
    <property type="evidence" value="ECO:0007669"/>
    <property type="project" value="TreeGrafter"/>
</dbReference>
<dbReference type="EMBL" id="CM015713">
    <property type="protein sequence ID" value="KAF3686700.1"/>
    <property type="molecule type" value="Genomic_DNA"/>
</dbReference>
<reference evidence="4 5" key="1">
    <citation type="submission" date="2019-02" db="EMBL/GenBank/DDBJ databases">
        <title>Opniocepnalus argus genome.</title>
        <authorList>
            <person name="Zhou C."/>
            <person name="Xiao S."/>
        </authorList>
    </citation>
    <scope>NUCLEOTIDE SEQUENCE [LARGE SCALE GENOMIC DNA]</scope>
    <source>
        <strain evidence="4">OARG1902GOOAL</strain>
        <tissue evidence="4">Muscle</tissue>
    </source>
</reference>
<dbReference type="Proteomes" id="UP000503349">
    <property type="component" value="Chromosome 2"/>
</dbReference>
<dbReference type="SUPFAM" id="SSF48452">
    <property type="entry name" value="TPR-like"/>
    <property type="match status" value="2"/>
</dbReference>
<proteinExistence type="predicted"/>
<keyword evidence="4" id="KW-0282">Flagellum</keyword>
<dbReference type="PANTHER" id="PTHR44314:SF1">
    <property type="entry name" value="CILIA- AND FLAGELLA-ASSOCIATED PROTEIN 70"/>
    <property type="match status" value="1"/>
</dbReference>
<keyword evidence="1" id="KW-0677">Repeat</keyword>
<feature type="region of interest" description="Disordered" evidence="3">
    <location>
        <begin position="398"/>
        <end position="437"/>
    </location>
</feature>
<dbReference type="InterPro" id="IPR052628">
    <property type="entry name" value="CFAP70"/>
</dbReference>
<dbReference type="SMART" id="SM00028">
    <property type="entry name" value="TPR"/>
    <property type="match status" value="7"/>
</dbReference>
<feature type="region of interest" description="Disordered" evidence="3">
    <location>
        <begin position="762"/>
        <end position="802"/>
    </location>
</feature>
<evidence type="ECO:0000313" key="4">
    <source>
        <dbReference type="EMBL" id="KAF3686700.1"/>
    </source>
</evidence>
<keyword evidence="5" id="KW-1185">Reference proteome</keyword>
<dbReference type="AlphaFoldDB" id="A0A6G1P8S1"/>
<keyword evidence="4" id="KW-0966">Cell projection</keyword>
<reference evidence="5" key="2">
    <citation type="submission" date="2019-02" db="EMBL/GenBank/DDBJ databases">
        <title>Opniocepnalus argus Var Kimnra genome.</title>
        <authorList>
            <person name="Zhou C."/>
            <person name="Xiao S."/>
        </authorList>
    </citation>
    <scope>NUCLEOTIDE SEQUENCE [LARGE SCALE GENOMIC DNA]</scope>
</reference>
<name>A0A6G1P8S1_CHAAH</name>
<dbReference type="GO" id="GO:0003341">
    <property type="term" value="P:cilium movement"/>
    <property type="evidence" value="ECO:0007669"/>
    <property type="project" value="TreeGrafter"/>
</dbReference>
<dbReference type="PANTHER" id="PTHR44314">
    <property type="entry name" value="CILIA- AND FLAGELLA-ASSOCIATED PROTEIN 70"/>
    <property type="match status" value="1"/>
</dbReference>
<dbReference type="GO" id="GO:0070062">
    <property type="term" value="C:extracellular exosome"/>
    <property type="evidence" value="ECO:0007669"/>
    <property type="project" value="TreeGrafter"/>
</dbReference>
<feature type="compositionally biased region" description="Basic and acidic residues" evidence="3">
    <location>
        <begin position="762"/>
        <end position="792"/>
    </location>
</feature>
<keyword evidence="4" id="KW-0969">Cilium</keyword>
<dbReference type="Gene3D" id="1.25.40.10">
    <property type="entry name" value="Tetratricopeptide repeat domain"/>
    <property type="match status" value="3"/>
</dbReference>
<evidence type="ECO:0000256" key="3">
    <source>
        <dbReference type="SAM" id="MobiDB-lite"/>
    </source>
</evidence>
<dbReference type="InterPro" id="IPR011990">
    <property type="entry name" value="TPR-like_helical_dom_sf"/>
</dbReference>
<organism evidence="4 5">
    <name type="scientific">Channa argus</name>
    <name type="common">Northern snakehead</name>
    <name type="synonym">Ophicephalus argus</name>
    <dbReference type="NCBI Taxonomy" id="215402"/>
    <lineage>
        <taxon>Eukaryota</taxon>
        <taxon>Metazoa</taxon>
        <taxon>Chordata</taxon>
        <taxon>Craniata</taxon>
        <taxon>Vertebrata</taxon>
        <taxon>Euteleostomi</taxon>
        <taxon>Actinopterygii</taxon>
        <taxon>Neopterygii</taxon>
        <taxon>Teleostei</taxon>
        <taxon>Neoteleostei</taxon>
        <taxon>Acanthomorphata</taxon>
        <taxon>Anabantaria</taxon>
        <taxon>Anabantiformes</taxon>
        <taxon>Channoidei</taxon>
        <taxon>Channidae</taxon>
        <taxon>Channa</taxon>
    </lineage>
</organism>
<evidence type="ECO:0000256" key="2">
    <source>
        <dbReference type="ARBA" id="ARBA00022803"/>
    </source>
</evidence>
<evidence type="ECO:0000256" key="1">
    <source>
        <dbReference type="ARBA" id="ARBA00022737"/>
    </source>
</evidence>
<gene>
    <name evidence="4" type="ORF">EXN66_Car002372</name>
</gene>